<dbReference type="Pfam" id="PF13174">
    <property type="entry name" value="TPR_6"/>
    <property type="match status" value="1"/>
</dbReference>
<dbReference type="EMBL" id="LT629740">
    <property type="protein sequence ID" value="SDT64354.1"/>
    <property type="molecule type" value="Genomic_DNA"/>
</dbReference>
<name>A0A1H2C1Z9_MUCMA</name>
<keyword evidence="2" id="KW-0472">Membrane</keyword>
<dbReference type="Proteomes" id="UP000199679">
    <property type="component" value="Chromosome I"/>
</dbReference>
<evidence type="ECO:0000256" key="2">
    <source>
        <dbReference type="SAM" id="Phobius"/>
    </source>
</evidence>
<feature type="repeat" description="TPR" evidence="1">
    <location>
        <begin position="135"/>
        <end position="168"/>
    </location>
</feature>
<feature type="transmembrane region" description="Helical" evidence="2">
    <location>
        <begin position="27"/>
        <end position="46"/>
    </location>
</feature>
<accession>A0A1H2C1Z9</accession>
<dbReference type="AlphaFoldDB" id="A0A1H2C1Z9"/>
<keyword evidence="1" id="KW-0802">TPR repeat</keyword>
<organism evidence="3 4">
    <name type="scientific">Mucilaginibacter mallensis</name>
    <dbReference type="NCBI Taxonomy" id="652787"/>
    <lineage>
        <taxon>Bacteria</taxon>
        <taxon>Pseudomonadati</taxon>
        <taxon>Bacteroidota</taxon>
        <taxon>Sphingobacteriia</taxon>
        <taxon>Sphingobacteriales</taxon>
        <taxon>Sphingobacteriaceae</taxon>
        <taxon>Mucilaginibacter</taxon>
    </lineage>
</organism>
<evidence type="ECO:0000256" key="1">
    <source>
        <dbReference type="PROSITE-ProRule" id="PRU00339"/>
    </source>
</evidence>
<protein>
    <submittedName>
        <fullName evidence="3">Tetratricopeptide repeat-containing protein</fullName>
    </submittedName>
</protein>
<proteinExistence type="predicted"/>
<evidence type="ECO:0000313" key="3">
    <source>
        <dbReference type="EMBL" id="SDT64354.1"/>
    </source>
</evidence>
<keyword evidence="2" id="KW-0812">Transmembrane</keyword>
<reference evidence="3 4" key="1">
    <citation type="submission" date="2016-10" db="EMBL/GenBank/DDBJ databases">
        <authorList>
            <person name="de Groot N.N."/>
        </authorList>
    </citation>
    <scope>NUCLEOTIDE SEQUENCE [LARGE SCALE GENOMIC DNA]</scope>
    <source>
        <strain evidence="3 4">MP1X4</strain>
    </source>
</reference>
<dbReference type="PROSITE" id="PS50005">
    <property type="entry name" value="TPR"/>
    <property type="match status" value="1"/>
</dbReference>
<dbReference type="SUPFAM" id="SSF48452">
    <property type="entry name" value="TPR-like"/>
    <property type="match status" value="1"/>
</dbReference>
<dbReference type="InterPro" id="IPR011990">
    <property type="entry name" value="TPR-like_helical_dom_sf"/>
</dbReference>
<keyword evidence="2" id="KW-1133">Transmembrane helix</keyword>
<sequence>MQDNTNIVVESNKLGRSGKFVLENQKSLLFIIAAVIVMAAGYFIYLKVYLAPREVTAANQMHVAQDFWEKKDWDKAINGDAGYPGFAKILSEYSNTKAANLAYFYLGVAYLNKGEYSKAIDNLTSYHGDDSMVAAEALGATGDAYVELKDYDKAETYFKKAADKAKNKFLSPMYLKKLGLVYEAEKDYKSADETYKKIKTDYFASTEAQNIDAYIARAEAQIAN</sequence>
<gene>
    <name evidence="3" type="ORF">SAMN05216490_4542</name>
</gene>
<keyword evidence="4" id="KW-1185">Reference proteome</keyword>
<dbReference type="InterPro" id="IPR019734">
    <property type="entry name" value="TPR_rpt"/>
</dbReference>
<dbReference type="Gene3D" id="1.25.40.10">
    <property type="entry name" value="Tetratricopeptide repeat domain"/>
    <property type="match status" value="2"/>
</dbReference>
<dbReference type="Pfam" id="PF13424">
    <property type="entry name" value="TPR_12"/>
    <property type="match status" value="1"/>
</dbReference>
<dbReference type="STRING" id="652787.SAMN05216490_4542"/>
<evidence type="ECO:0000313" key="4">
    <source>
        <dbReference type="Proteomes" id="UP000199679"/>
    </source>
</evidence>